<evidence type="ECO:0000313" key="1">
    <source>
        <dbReference type="EMBL" id="KAJ8062031.1"/>
    </source>
</evidence>
<reference evidence="1" key="1">
    <citation type="submission" date="2022-11" db="EMBL/GenBank/DDBJ databases">
        <title>Genome Resource of Sclerotinia nivalis Strain SnTB1, a Plant Pathogen Isolated from American Ginseng.</title>
        <authorList>
            <person name="Fan S."/>
        </authorList>
    </citation>
    <scope>NUCLEOTIDE SEQUENCE</scope>
    <source>
        <strain evidence="1">SnTB1</strain>
    </source>
</reference>
<dbReference type="EMBL" id="JAPEIS010000011">
    <property type="protein sequence ID" value="KAJ8062031.1"/>
    <property type="molecule type" value="Genomic_DNA"/>
</dbReference>
<keyword evidence="2" id="KW-1185">Reference proteome</keyword>
<comment type="caution">
    <text evidence="1">The sequence shown here is derived from an EMBL/GenBank/DDBJ whole genome shotgun (WGS) entry which is preliminary data.</text>
</comment>
<gene>
    <name evidence="1" type="ORF">OCU04_009811</name>
</gene>
<dbReference type="OrthoDB" id="3454830at2759"/>
<organism evidence="1 2">
    <name type="scientific">Sclerotinia nivalis</name>
    <dbReference type="NCBI Taxonomy" id="352851"/>
    <lineage>
        <taxon>Eukaryota</taxon>
        <taxon>Fungi</taxon>
        <taxon>Dikarya</taxon>
        <taxon>Ascomycota</taxon>
        <taxon>Pezizomycotina</taxon>
        <taxon>Leotiomycetes</taxon>
        <taxon>Helotiales</taxon>
        <taxon>Sclerotiniaceae</taxon>
        <taxon>Sclerotinia</taxon>
    </lineage>
</organism>
<name>A0A9X0AFU3_9HELO</name>
<proteinExistence type="predicted"/>
<sequence>MHPSTSTIIIPEASYLPTPHVPSIFPVPMPPTPSIGNDGYTHSNTGKSCSSTTKISNVNEKVTYGFGILLETSPGFFRISGDRQATVVALESLETTLAGTVLLIEYDGHYLRIFTWLLID</sequence>
<protein>
    <submittedName>
        <fullName evidence="1">Uncharacterized protein</fullName>
    </submittedName>
</protein>
<accession>A0A9X0AFU3</accession>
<evidence type="ECO:0000313" key="2">
    <source>
        <dbReference type="Proteomes" id="UP001152300"/>
    </source>
</evidence>
<dbReference type="AlphaFoldDB" id="A0A9X0AFU3"/>
<dbReference type="Proteomes" id="UP001152300">
    <property type="component" value="Unassembled WGS sequence"/>
</dbReference>